<evidence type="ECO:0000256" key="6">
    <source>
        <dbReference type="ARBA" id="ARBA00034754"/>
    </source>
</evidence>
<keyword evidence="4" id="KW-0235">DNA replication</keyword>
<dbReference type="GO" id="GO:0003887">
    <property type="term" value="F:DNA-directed DNA polymerase activity"/>
    <property type="evidence" value="ECO:0007669"/>
    <property type="project" value="UniProtKB-EC"/>
</dbReference>
<dbReference type="InterPro" id="IPR027417">
    <property type="entry name" value="P-loop_NTPase"/>
</dbReference>
<comment type="similarity">
    <text evidence="6">Belongs to the DNA polymerase HolA subunit family.</text>
</comment>
<comment type="caution">
    <text evidence="8">The sequence shown here is derived from an EMBL/GenBank/DDBJ whole genome shotgun (WGS) entry which is preliminary data.</text>
</comment>
<comment type="catalytic activity">
    <reaction evidence="7">
        <text>DNA(n) + a 2'-deoxyribonucleoside 5'-triphosphate = DNA(n+1) + diphosphate</text>
        <dbReference type="Rhea" id="RHEA:22508"/>
        <dbReference type="Rhea" id="RHEA-COMP:17339"/>
        <dbReference type="Rhea" id="RHEA-COMP:17340"/>
        <dbReference type="ChEBI" id="CHEBI:33019"/>
        <dbReference type="ChEBI" id="CHEBI:61560"/>
        <dbReference type="ChEBI" id="CHEBI:173112"/>
        <dbReference type="EC" id="2.7.7.7"/>
    </reaction>
</comment>
<gene>
    <name evidence="8" type="primary">holA</name>
    <name evidence="8" type="ORF">ACFSCW_02480</name>
</gene>
<evidence type="ECO:0000256" key="2">
    <source>
        <dbReference type="ARBA" id="ARBA00022679"/>
    </source>
</evidence>
<dbReference type="EC" id="2.7.7.7" evidence="1"/>
<dbReference type="Gene3D" id="1.20.272.10">
    <property type="match status" value="1"/>
</dbReference>
<evidence type="ECO:0000256" key="3">
    <source>
        <dbReference type="ARBA" id="ARBA00022695"/>
    </source>
</evidence>
<name>A0ABW4HYA4_9SPHN</name>
<keyword evidence="5" id="KW-0239">DNA-directed DNA polymerase</keyword>
<keyword evidence="3 8" id="KW-0548">Nucleotidyltransferase</keyword>
<evidence type="ECO:0000256" key="1">
    <source>
        <dbReference type="ARBA" id="ARBA00012417"/>
    </source>
</evidence>
<dbReference type="SUPFAM" id="SSF48019">
    <property type="entry name" value="post-AAA+ oligomerization domain-like"/>
    <property type="match status" value="1"/>
</dbReference>
<proteinExistence type="inferred from homology"/>
<evidence type="ECO:0000313" key="9">
    <source>
        <dbReference type="Proteomes" id="UP001597115"/>
    </source>
</evidence>
<dbReference type="Proteomes" id="UP001597115">
    <property type="component" value="Unassembled WGS sequence"/>
</dbReference>
<dbReference type="RefSeq" id="WP_380886543.1">
    <property type="nucleotide sequence ID" value="NZ_JBHUDY010000001.1"/>
</dbReference>
<keyword evidence="2 8" id="KW-0808">Transferase</keyword>
<keyword evidence="9" id="KW-1185">Reference proteome</keyword>
<dbReference type="NCBIfam" id="TIGR01128">
    <property type="entry name" value="holA"/>
    <property type="match status" value="1"/>
</dbReference>
<accession>A0ABW4HYA4</accession>
<dbReference type="EMBL" id="JBHUDY010000001">
    <property type="protein sequence ID" value="MFD1610663.1"/>
    <property type="molecule type" value="Genomic_DNA"/>
</dbReference>
<evidence type="ECO:0000256" key="5">
    <source>
        <dbReference type="ARBA" id="ARBA00022932"/>
    </source>
</evidence>
<evidence type="ECO:0000256" key="4">
    <source>
        <dbReference type="ARBA" id="ARBA00022705"/>
    </source>
</evidence>
<organism evidence="8 9">
    <name type="scientific">Sphingomonas tabacisoli</name>
    <dbReference type="NCBI Taxonomy" id="2249466"/>
    <lineage>
        <taxon>Bacteria</taxon>
        <taxon>Pseudomonadati</taxon>
        <taxon>Pseudomonadota</taxon>
        <taxon>Alphaproteobacteria</taxon>
        <taxon>Sphingomonadales</taxon>
        <taxon>Sphingomonadaceae</taxon>
        <taxon>Sphingomonas</taxon>
    </lineage>
</organism>
<protein>
    <recommendedName>
        <fullName evidence="1">DNA-directed DNA polymerase</fullName>
        <ecNumber evidence="1">2.7.7.7</ecNumber>
    </recommendedName>
</protein>
<dbReference type="SUPFAM" id="SSF52540">
    <property type="entry name" value="P-loop containing nucleoside triphosphate hydrolases"/>
    <property type="match status" value="1"/>
</dbReference>
<evidence type="ECO:0000256" key="7">
    <source>
        <dbReference type="ARBA" id="ARBA00049244"/>
    </source>
</evidence>
<dbReference type="InterPro" id="IPR005790">
    <property type="entry name" value="DNA_polIII_delta"/>
</dbReference>
<dbReference type="InterPro" id="IPR008921">
    <property type="entry name" value="DNA_pol3_clamp-load_cplx_C"/>
</dbReference>
<reference evidence="9" key="1">
    <citation type="journal article" date="2019" name="Int. J. Syst. Evol. Microbiol.">
        <title>The Global Catalogue of Microorganisms (GCM) 10K type strain sequencing project: providing services to taxonomists for standard genome sequencing and annotation.</title>
        <authorList>
            <consortium name="The Broad Institute Genomics Platform"/>
            <consortium name="The Broad Institute Genome Sequencing Center for Infectious Disease"/>
            <person name="Wu L."/>
            <person name="Ma J."/>
        </authorList>
    </citation>
    <scope>NUCLEOTIDE SEQUENCE [LARGE SCALE GENOMIC DNA]</scope>
    <source>
        <strain evidence="9">CGMCC 1.16275</strain>
    </source>
</reference>
<dbReference type="PANTHER" id="PTHR34388:SF1">
    <property type="entry name" value="DNA POLYMERASE III SUBUNIT DELTA"/>
    <property type="match status" value="1"/>
</dbReference>
<dbReference type="PANTHER" id="PTHR34388">
    <property type="entry name" value="DNA POLYMERASE III SUBUNIT DELTA"/>
    <property type="match status" value="1"/>
</dbReference>
<sequence>MKADKRPAIERALDKPEVRCFLLYGPDEASSRMLADRLGRAVGADAERIDMEGGTLAKDPALLADEAASSSLFGGARWIRVRANGDEVTEAVEALLSAPQAGNPVAIIAGALKPASKLLKLVLASQDALAFASYPPDARDAGPLVQALAQPLGLRVRSEAAQRIFEAAAGDRAIIARELEKLSVFLDASEDSVRELDGTALDALGAGEGESSSGVLIDAVLTGQGRTAVEELKALSEGGEDGIPLVRAALRRLLQLAALRSDADRTSIGEATKAVFFKEKDVVAAELRRWNSPDLAMLVDRITAVQAKLLESGGAGAVIASQELLTIARAAAARGR</sequence>
<evidence type="ECO:0000313" key="8">
    <source>
        <dbReference type="EMBL" id="MFD1610663.1"/>
    </source>
</evidence>